<keyword evidence="2" id="KW-1185">Reference proteome</keyword>
<name>A0A495VYQ5_9PSEU</name>
<dbReference type="SUPFAM" id="SSF48452">
    <property type="entry name" value="TPR-like"/>
    <property type="match status" value="1"/>
</dbReference>
<dbReference type="AlphaFoldDB" id="A0A495VYQ5"/>
<sequence>MRHRTCEITAISHNAQVRALDSPVREAVALNGVGWYAARVGEYDVAREHCQAALALFRRYPDLEGEAVTLDIPGFVEHHTGHQLQAVHHYEQSLALLRTLGHTYHVAGTLADLGRAHAATPPDPRDTRS</sequence>
<proteinExistence type="predicted"/>
<dbReference type="OrthoDB" id="3700504at2"/>
<accession>A0A495VYQ5</accession>
<dbReference type="Pfam" id="PF13424">
    <property type="entry name" value="TPR_12"/>
    <property type="match status" value="1"/>
</dbReference>
<dbReference type="EMBL" id="RBXO01000001">
    <property type="protein sequence ID" value="RKT54552.1"/>
    <property type="molecule type" value="Genomic_DNA"/>
</dbReference>
<organism evidence="1 2">
    <name type="scientific">Saccharothrix australiensis</name>
    <dbReference type="NCBI Taxonomy" id="2072"/>
    <lineage>
        <taxon>Bacteria</taxon>
        <taxon>Bacillati</taxon>
        <taxon>Actinomycetota</taxon>
        <taxon>Actinomycetes</taxon>
        <taxon>Pseudonocardiales</taxon>
        <taxon>Pseudonocardiaceae</taxon>
        <taxon>Saccharothrix</taxon>
    </lineage>
</organism>
<protein>
    <submittedName>
        <fullName evidence="1">Tetratricopeptide repeat protein</fullName>
    </submittedName>
</protein>
<dbReference type="InterPro" id="IPR011990">
    <property type="entry name" value="TPR-like_helical_dom_sf"/>
</dbReference>
<gene>
    <name evidence="1" type="ORF">C8E97_3196</name>
</gene>
<reference evidence="1 2" key="1">
    <citation type="submission" date="2018-10" db="EMBL/GenBank/DDBJ databases">
        <title>Sequencing the genomes of 1000 actinobacteria strains.</title>
        <authorList>
            <person name="Klenk H.-P."/>
        </authorList>
    </citation>
    <scope>NUCLEOTIDE SEQUENCE [LARGE SCALE GENOMIC DNA]</scope>
    <source>
        <strain evidence="1 2">DSM 43800</strain>
    </source>
</reference>
<evidence type="ECO:0000313" key="1">
    <source>
        <dbReference type="EMBL" id="RKT54552.1"/>
    </source>
</evidence>
<evidence type="ECO:0000313" key="2">
    <source>
        <dbReference type="Proteomes" id="UP000282084"/>
    </source>
</evidence>
<dbReference type="Proteomes" id="UP000282084">
    <property type="component" value="Unassembled WGS sequence"/>
</dbReference>
<dbReference type="Gene3D" id="1.25.40.10">
    <property type="entry name" value="Tetratricopeptide repeat domain"/>
    <property type="match status" value="1"/>
</dbReference>
<comment type="caution">
    <text evidence="1">The sequence shown here is derived from an EMBL/GenBank/DDBJ whole genome shotgun (WGS) entry which is preliminary data.</text>
</comment>